<sequence length="113" mass="12374">MDLMCKQIYYTGNAGRVFVYDENDTTATKLYTLFAGKNYEEHNLGGGGINGYALKGRRVETATDGSQVARIPVLQPNLTLMETNGTTVLSRGTPIHRGYNLDGSISLLVKKDL</sequence>
<gene>
    <name evidence="1" type="primary">ORF113</name>
</gene>
<keyword evidence="1" id="KW-0496">Mitochondrion</keyword>
<reference evidence="1" key="1">
    <citation type="submission" date="2019-11" db="EMBL/GenBank/DDBJ databases">
        <authorList>
            <person name="Liu Y.F."/>
            <person name="Wang Y."/>
            <person name="Zhang G.D."/>
            <person name="Zhang M.X."/>
            <person name="Yang W.S."/>
            <person name="Wang Y.B."/>
            <person name="Yu H."/>
        </authorList>
    </citation>
    <scope>NUCLEOTIDE SEQUENCE</scope>
</reference>
<dbReference type="EMBL" id="MN657181">
    <property type="protein sequence ID" value="QNT26351.1"/>
    <property type="molecule type" value="Genomic_DNA"/>
</dbReference>
<protein>
    <submittedName>
        <fullName evidence="1">Uncharacterized protein</fullName>
    </submittedName>
</protein>
<proteinExistence type="predicted"/>
<organism evidence="1">
    <name type="scientific">Cladosporium sphaerospermum</name>
    <name type="common">Mycoparasitic fungus</name>
    <dbReference type="NCBI Taxonomy" id="92950"/>
    <lineage>
        <taxon>Eukaryota</taxon>
        <taxon>Fungi</taxon>
        <taxon>Dikarya</taxon>
        <taxon>Ascomycota</taxon>
        <taxon>Pezizomycotina</taxon>
        <taxon>Dothideomycetes</taxon>
        <taxon>Dothideomycetidae</taxon>
        <taxon>Cladosporiales</taxon>
        <taxon>Cladosporiaceae</taxon>
        <taxon>Cladosporium</taxon>
    </lineage>
</organism>
<dbReference type="RefSeq" id="YP_009937115.1">
    <property type="nucleotide sequence ID" value="NC_050879.1"/>
</dbReference>
<dbReference type="GeneID" id="59434541"/>
<name>A0A7H1KGJ2_CLASH</name>
<geneLocation type="mitochondrion" evidence="1"/>
<evidence type="ECO:0000313" key="1">
    <source>
        <dbReference type="EMBL" id="QNT26351.1"/>
    </source>
</evidence>
<accession>A0A7H1KGJ2</accession>
<dbReference type="AlphaFoldDB" id="A0A7H1KGJ2"/>